<dbReference type="Gene3D" id="3.10.310.10">
    <property type="entry name" value="Diaminopimelate Epimerase, Chain A, domain 1"/>
    <property type="match status" value="2"/>
</dbReference>
<organism evidence="2 3">
    <name type="scientific">Ruegeria pomeroyi</name>
    <dbReference type="NCBI Taxonomy" id="89184"/>
    <lineage>
        <taxon>Bacteria</taxon>
        <taxon>Pseudomonadati</taxon>
        <taxon>Pseudomonadota</taxon>
        <taxon>Alphaproteobacteria</taxon>
        <taxon>Rhodobacterales</taxon>
        <taxon>Roseobacteraceae</taxon>
        <taxon>Ruegeria</taxon>
    </lineage>
</organism>
<name>A0A9Q3WQJ4_9RHOB</name>
<dbReference type="PANTHER" id="PTHR33442">
    <property type="entry name" value="TRANS-3-HYDROXY-L-PROLINE DEHYDRATASE"/>
    <property type="match status" value="1"/>
</dbReference>
<dbReference type="GO" id="GO:0047580">
    <property type="term" value="F:4-hydroxyproline epimerase activity"/>
    <property type="evidence" value="ECO:0007669"/>
    <property type="project" value="TreeGrafter"/>
</dbReference>
<dbReference type="InterPro" id="IPR008794">
    <property type="entry name" value="Pro_racemase_fam"/>
</dbReference>
<dbReference type="Pfam" id="PF05544">
    <property type="entry name" value="Pro_racemase"/>
    <property type="match status" value="1"/>
</dbReference>
<dbReference type="FunFam" id="3.10.310.10:FF:000010">
    <property type="entry name" value="Proline racemase"/>
    <property type="match status" value="1"/>
</dbReference>
<dbReference type="SFLD" id="SFLDS00028">
    <property type="entry name" value="Proline_Racemase"/>
    <property type="match status" value="1"/>
</dbReference>
<gene>
    <name evidence="2" type="ORF">KBY27_19940</name>
</gene>
<comment type="caution">
    <text evidence="2">The sequence shown here is derived from an EMBL/GenBank/DDBJ whole genome shotgun (WGS) entry which is preliminary data.</text>
</comment>
<dbReference type="GO" id="GO:0050346">
    <property type="term" value="F:trans-L-3-hydroxyproline dehydratase activity"/>
    <property type="evidence" value="ECO:0007669"/>
    <property type="project" value="UniProtKB-ARBA"/>
</dbReference>
<dbReference type="PIRSF" id="PIRSF029792">
    <property type="entry name" value="Pro_racemase"/>
    <property type="match status" value="1"/>
</dbReference>
<dbReference type="PANTHER" id="PTHR33442:SF5">
    <property type="entry name" value="BIFUNCTIONAL TRANS-3-HYDROXY-L-PROLINE DEHYDRATASE_2-EPIMERASE"/>
    <property type="match status" value="1"/>
</dbReference>
<protein>
    <submittedName>
        <fullName evidence="2">Proline racemase family protein</fullName>
    </submittedName>
</protein>
<reference evidence="2" key="1">
    <citation type="journal article" date="2021" name="Environ. Microbiol.">
        <title>Cryptic niche differentiation of novel sediment ecotypes of Rugeria pomeroyi correlates with nitrate respiration.</title>
        <authorList>
            <person name="Lin X."/>
            <person name="McNichol J."/>
            <person name="Chu X."/>
            <person name="Qian Y."/>
            <person name="Luo H."/>
        </authorList>
    </citation>
    <scope>NUCLEOTIDE SEQUENCE</scope>
    <source>
        <strain evidence="2">SZCCDBB064</strain>
    </source>
</reference>
<evidence type="ECO:0000256" key="1">
    <source>
        <dbReference type="ARBA" id="ARBA00007529"/>
    </source>
</evidence>
<dbReference type="Proteomes" id="UP000813672">
    <property type="component" value="Unassembled WGS sequence"/>
</dbReference>
<dbReference type="EMBL" id="JAGQAF010000016">
    <property type="protein sequence ID" value="MCE8539738.1"/>
    <property type="molecule type" value="Genomic_DNA"/>
</dbReference>
<dbReference type="NCBIfam" id="NF047722">
    <property type="entry name" value="T3LHypDht"/>
    <property type="match status" value="1"/>
</dbReference>
<dbReference type="SUPFAM" id="SSF54506">
    <property type="entry name" value="Diaminopimelate epimerase-like"/>
    <property type="match status" value="1"/>
</dbReference>
<sequence length="341" mass="36820">MRSSKTIHVISAHAEGEVGDVIVGGVAPPPGETLWEQRNWIARDGRLRNFMLNEPRGGVFRHVNLLVPPKDPRADAAFIIMEPEDTPPMSGSNSICVSTVLLDSGLVEMVEPVTELVLEAPGGLVHVRAECRNGKAERIFVRNLPSFAAQLDVALDVPGVGRVTVDTAFGGDSFVVVRPQDVGVEIARDRARDLAEMGIAITNAANAQLGFHHPENPEWRHISFCLFAGEIERRDGVLRAASAVAIQPGKIDRSPTGTAVSARMAILHARGEMAEGEQFVAISIIGSEFSGRIAGLTSVGDHPAILPEISGRGWITGIHQHMLDPDDPWPEGYRLRDTWGV</sequence>
<evidence type="ECO:0000313" key="2">
    <source>
        <dbReference type="EMBL" id="MCE8539738.1"/>
    </source>
</evidence>
<evidence type="ECO:0000313" key="3">
    <source>
        <dbReference type="Proteomes" id="UP000813672"/>
    </source>
</evidence>
<proteinExistence type="inferred from homology"/>
<accession>A0A9Q3WQJ4</accession>
<dbReference type="RefSeq" id="WP_234221643.1">
    <property type="nucleotide sequence ID" value="NZ_JAGQAF010000016.1"/>
</dbReference>
<comment type="similarity">
    <text evidence="1">Belongs to the proline racemase family.</text>
</comment>
<dbReference type="AlphaFoldDB" id="A0A9Q3WQJ4"/>